<name>A0A0A9GE99_ARUDO</name>
<dbReference type="AlphaFoldDB" id="A0A0A9GE99"/>
<sequence length="55" mass="6642">MKQHQRGHQHIQHQTRRQRKRRAHSVRAYSSMIYSLEAYYTKQASMSSIHHVPLV</sequence>
<reference evidence="2" key="2">
    <citation type="journal article" date="2015" name="Data Brief">
        <title>Shoot transcriptome of the giant reed, Arundo donax.</title>
        <authorList>
            <person name="Barrero R.A."/>
            <person name="Guerrero F.D."/>
            <person name="Moolhuijzen P."/>
            <person name="Goolsby J.A."/>
            <person name="Tidwell J."/>
            <person name="Bellgard S.E."/>
            <person name="Bellgard M.I."/>
        </authorList>
    </citation>
    <scope>NUCLEOTIDE SEQUENCE</scope>
    <source>
        <tissue evidence="2">Shoot tissue taken approximately 20 cm above the soil surface</tissue>
    </source>
</reference>
<evidence type="ECO:0000313" key="2">
    <source>
        <dbReference type="EMBL" id="JAE22827.1"/>
    </source>
</evidence>
<evidence type="ECO:0000256" key="1">
    <source>
        <dbReference type="SAM" id="MobiDB-lite"/>
    </source>
</evidence>
<reference evidence="2" key="1">
    <citation type="submission" date="2014-09" db="EMBL/GenBank/DDBJ databases">
        <authorList>
            <person name="Magalhaes I.L.F."/>
            <person name="Oliveira U."/>
            <person name="Santos F.R."/>
            <person name="Vidigal T.H.D.A."/>
            <person name="Brescovit A.D."/>
            <person name="Santos A.J."/>
        </authorList>
    </citation>
    <scope>NUCLEOTIDE SEQUENCE</scope>
    <source>
        <tissue evidence="2">Shoot tissue taken approximately 20 cm above the soil surface</tissue>
    </source>
</reference>
<organism evidence="2">
    <name type="scientific">Arundo donax</name>
    <name type="common">Giant reed</name>
    <name type="synonym">Donax arundinaceus</name>
    <dbReference type="NCBI Taxonomy" id="35708"/>
    <lineage>
        <taxon>Eukaryota</taxon>
        <taxon>Viridiplantae</taxon>
        <taxon>Streptophyta</taxon>
        <taxon>Embryophyta</taxon>
        <taxon>Tracheophyta</taxon>
        <taxon>Spermatophyta</taxon>
        <taxon>Magnoliopsida</taxon>
        <taxon>Liliopsida</taxon>
        <taxon>Poales</taxon>
        <taxon>Poaceae</taxon>
        <taxon>PACMAD clade</taxon>
        <taxon>Arundinoideae</taxon>
        <taxon>Arundineae</taxon>
        <taxon>Arundo</taxon>
    </lineage>
</organism>
<protein>
    <submittedName>
        <fullName evidence="2">Rpd3</fullName>
    </submittedName>
</protein>
<feature type="compositionally biased region" description="Basic residues" evidence="1">
    <location>
        <begin position="1"/>
        <end position="25"/>
    </location>
</feature>
<dbReference type="EMBL" id="GBRH01175069">
    <property type="protein sequence ID" value="JAE22827.1"/>
    <property type="molecule type" value="Transcribed_RNA"/>
</dbReference>
<proteinExistence type="predicted"/>
<accession>A0A0A9GE99</accession>
<feature type="region of interest" description="Disordered" evidence="1">
    <location>
        <begin position="1"/>
        <end position="26"/>
    </location>
</feature>